<evidence type="ECO:0000256" key="8">
    <source>
        <dbReference type="PIRSR" id="PIRSR601929-2"/>
    </source>
</evidence>
<evidence type="ECO:0000313" key="12">
    <source>
        <dbReference type="EMBL" id="GFP81045.1"/>
    </source>
</evidence>
<dbReference type="InterPro" id="IPR001929">
    <property type="entry name" value="Germin"/>
</dbReference>
<evidence type="ECO:0000256" key="10">
    <source>
        <dbReference type="RuleBase" id="RU366015"/>
    </source>
</evidence>
<sequence>MAAVAFFLLLSITTNILCNVFAFDPRPLQDFCVADDESPLRFGGALPCKDPKSVTPDDFYYTGLDQPNNITNPFHAGFKLVGVEEVPGLNTLGLNMARLDLGPNGLFPLHSHERASELHIVIKGKLEVGFISPKQGYKYYSKILGVGDMFVVPPGLIHVQRNPGVEHMSSYTIFNSQSPGIDVITQAVFGSNPMMDTHYLAQTYKMNDKIIKTLQGKPWP</sequence>
<evidence type="ECO:0000256" key="7">
    <source>
        <dbReference type="PIRSR" id="PIRSR601929-1"/>
    </source>
</evidence>
<keyword evidence="13" id="KW-1185">Reference proteome</keyword>
<comment type="similarity">
    <text evidence="2 10">Belongs to the germin family.</text>
</comment>
<dbReference type="AlphaFoldDB" id="A0A830BAK8"/>
<protein>
    <recommendedName>
        <fullName evidence="10">Germin-like protein</fullName>
    </recommendedName>
</protein>
<evidence type="ECO:0000256" key="3">
    <source>
        <dbReference type="ARBA" id="ARBA00022523"/>
    </source>
</evidence>
<dbReference type="GO" id="GO:0048046">
    <property type="term" value="C:apoplast"/>
    <property type="evidence" value="ECO:0007669"/>
    <property type="project" value="UniProtKB-SubCell"/>
</dbReference>
<gene>
    <name evidence="12" type="ORF">PHJA_000247800</name>
</gene>
<feature type="binding site" evidence="8">
    <location>
        <position position="117"/>
    </location>
    <ligand>
        <name>Mn(2+)</name>
        <dbReference type="ChEBI" id="CHEBI:29035"/>
    </ligand>
</feature>
<feature type="chain" id="PRO_5033092490" description="Germin-like protein" evidence="10">
    <location>
        <begin position="23"/>
        <end position="220"/>
    </location>
</feature>
<feature type="binding site" evidence="8">
    <location>
        <position position="110"/>
    </location>
    <ligand>
        <name>Mn(2+)</name>
        <dbReference type="ChEBI" id="CHEBI:29035"/>
    </ligand>
</feature>
<dbReference type="SMART" id="SM00835">
    <property type="entry name" value="Cupin_1"/>
    <property type="match status" value="1"/>
</dbReference>
<keyword evidence="3 10" id="KW-0052">Apoplast</keyword>
<dbReference type="InterPro" id="IPR006045">
    <property type="entry name" value="Cupin_1"/>
</dbReference>
<keyword evidence="6 7" id="KW-0464">Manganese</keyword>
<feature type="binding site" evidence="7">
    <location>
        <position position="117"/>
    </location>
    <ligand>
        <name>oxalate</name>
        <dbReference type="ChEBI" id="CHEBI:30623"/>
    </ligand>
</feature>
<dbReference type="InterPro" id="IPR014710">
    <property type="entry name" value="RmlC-like_jellyroll"/>
</dbReference>
<keyword evidence="4 10" id="KW-0964">Secreted</keyword>
<feature type="domain" description="Cupin type-1" evidence="11">
    <location>
        <begin position="62"/>
        <end position="212"/>
    </location>
</feature>
<feature type="disulfide bond" evidence="9">
    <location>
        <begin position="32"/>
        <end position="48"/>
    </location>
</feature>
<evidence type="ECO:0000313" key="13">
    <source>
        <dbReference type="Proteomes" id="UP000653305"/>
    </source>
</evidence>
<dbReference type="InterPro" id="IPR011051">
    <property type="entry name" value="RmlC_Cupin_sf"/>
</dbReference>
<proteinExistence type="inferred from homology"/>
<keyword evidence="9" id="KW-1015">Disulfide bond</keyword>
<evidence type="ECO:0000256" key="1">
    <source>
        <dbReference type="ARBA" id="ARBA00004271"/>
    </source>
</evidence>
<evidence type="ECO:0000259" key="11">
    <source>
        <dbReference type="SMART" id="SM00835"/>
    </source>
</evidence>
<dbReference type="PRINTS" id="PR00325">
    <property type="entry name" value="GERMIN"/>
</dbReference>
<feature type="signal peptide" evidence="10">
    <location>
        <begin position="1"/>
        <end position="22"/>
    </location>
</feature>
<organism evidence="12 13">
    <name type="scientific">Phtheirospermum japonicum</name>
    <dbReference type="NCBI Taxonomy" id="374723"/>
    <lineage>
        <taxon>Eukaryota</taxon>
        <taxon>Viridiplantae</taxon>
        <taxon>Streptophyta</taxon>
        <taxon>Embryophyta</taxon>
        <taxon>Tracheophyta</taxon>
        <taxon>Spermatophyta</taxon>
        <taxon>Magnoliopsida</taxon>
        <taxon>eudicotyledons</taxon>
        <taxon>Gunneridae</taxon>
        <taxon>Pentapetalae</taxon>
        <taxon>asterids</taxon>
        <taxon>lamiids</taxon>
        <taxon>Lamiales</taxon>
        <taxon>Orobanchaceae</taxon>
        <taxon>Orobanchaceae incertae sedis</taxon>
        <taxon>Phtheirospermum</taxon>
    </lineage>
</organism>
<feature type="binding site" evidence="8">
    <location>
        <position position="112"/>
    </location>
    <ligand>
        <name>Mn(2+)</name>
        <dbReference type="ChEBI" id="CHEBI:29035"/>
    </ligand>
</feature>
<dbReference type="OrthoDB" id="872791at2759"/>
<evidence type="ECO:0000256" key="9">
    <source>
        <dbReference type="PIRSR" id="PIRSR601929-3"/>
    </source>
</evidence>
<dbReference type="EMBL" id="BMAC01000026">
    <property type="protein sequence ID" value="GFP81045.1"/>
    <property type="molecule type" value="Genomic_DNA"/>
</dbReference>
<feature type="binding site" evidence="8">
    <location>
        <position position="158"/>
    </location>
    <ligand>
        <name>Mn(2+)</name>
        <dbReference type="ChEBI" id="CHEBI:29035"/>
    </ligand>
</feature>
<evidence type="ECO:0000256" key="2">
    <source>
        <dbReference type="ARBA" id="ARBA00007456"/>
    </source>
</evidence>
<evidence type="ECO:0000256" key="5">
    <source>
        <dbReference type="ARBA" id="ARBA00022723"/>
    </source>
</evidence>
<comment type="caution">
    <text evidence="12">The sequence shown here is derived from an EMBL/GenBank/DDBJ whole genome shotgun (WGS) entry which is preliminary data.</text>
</comment>
<dbReference type="Gene3D" id="2.60.120.10">
    <property type="entry name" value="Jelly Rolls"/>
    <property type="match status" value="1"/>
</dbReference>
<evidence type="ECO:0000256" key="6">
    <source>
        <dbReference type="ARBA" id="ARBA00023211"/>
    </source>
</evidence>
<dbReference type="Pfam" id="PF00190">
    <property type="entry name" value="Cupin_1"/>
    <property type="match status" value="1"/>
</dbReference>
<accession>A0A830BAK8</accession>
<evidence type="ECO:0000256" key="4">
    <source>
        <dbReference type="ARBA" id="ARBA00022525"/>
    </source>
</evidence>
<dbReference type="GO" id="GO:0030145">
    <property type="term" value="F:manganese ion binding"/>
    <property type="evidence" value="ECO:0007669"/>
    <property type="project" value="UniProtKB-UniRule"/>
</dbReference>
<dbReference type="PANTHER" id="PTHR31238">
    <property type="entry name" value="GERMIN-LIKE PROTEIN SUBFAMILY 3 MEMBER 3"/>
    <property type="match status" value="1"/>
</dbReference>
<name>A0A830BAK8_9LAMI</name>
<dbReference type="SUPFAM" id="SSF51182">
    <property type="entry name" value="RmlC-like cupins"/>
    <property type="match status" value="1"/>
</dbReference>
<dbReference type="Proteomes" id="UP000653305">
    <property type="component" value="Unassembled WGS sequence"/>
</dbReference>
<comment type="subcellular location">
    <subcellularLocation>
        <location evidence="1 10">Secreted</location>
        <location evidence="1 10">Extracellular space</location>
        <location evidence="1 10">Apoplast</location>
    </subcellularLocation>
</comment>
<reference evidence="12" key="1">
    <citation type="submission" date="2020-07" db="EMBL/GenBank/DDBJ databases">
        <title>Ethylene signaling mediates host invasion by parasitic plants.</title>
        <authorList>
            <person name="Yoshida S."/>
        </authorList>
    </citation>
    <scope>NUCLEOTIDE SEQUENCE</scope>
    <source>
        <strain evidence="12">Okayama</strain>
    </source>
</reference>
<feature type="binding site" evidence="7">
    <location>
        <position position="112"/>
    </location>
    <ligand>
        <name>oxalate</name>
        <dbReference type="ChEBI" id="CHEBI:30623"/>
    </ligand>
</feature>
<keyword evidence="5 7" id="KW-0479">Metal-binding</keyword>
<dbReference type="CDD" id="cd02241">
    <property type="entry name" value="cupin_OxOx"/>
    <property type="match status" value="1"/>
</dbReference>
<keyword evidence="10" id="KW-0732">Signal</keyword>